<protein>
    <submittedName>
        <fullName evidence="1">Uncharacterized protein</fullName>
    </submittedName>
</protein>
<proteinExistence type="predicted"/>
<dbReference type="Proteomes" id="UP000250321">
    <property type="component" value="Unassembled WGS sequence"/>
</dbReference>
<reference evidence="1 2" key="1">
    <citation type="submission" date="2018-02" db="EMBL/GenBank/DDBJ databases">
        <title>Draft genome of wild Prunus yedoensis var. nudiflora.</title>
        <authorList>
            <person name="Baek S."/>
            <person name="Kim J.-H."/>
            <person name="Choi K."/>
            <person name="Kim G.-B."/>
            <person name="Cho A."/>
            <person name="Jang H."/>
            <person name="Shin C.-H."/>
            <person name="Yu H.-J."/>
            <person name="Mun J.-H."/>
        </authorList>
    </citation>
    <scope>NUCLEOTIDE SEQUENCE [LARGE SCALE GENOMIC DNA]</scope>
    <source>
        <strain evidence="2">cv. Jeju island</strain>
        <tissue evidence="1">Leaf</tissue>
    </source>
</reference>
<dbReference type="OrthoDB" id="10373521at2759"/>
<name>A0A314XWD8_PRUYE</name>
<gene>
    <name evidence="1" type="ORF">Pyn_40475</name>
</gene>
<sequence length="108" mass="12166">MEKGDDGGVAYSLSKLFQLHEGLNIASPPLPFYELITEYLVHLGNQDFVHVITGSCEGPRRVQYFCITIFQIIVGEGGTHMIKTLHSTVRSVDIKGLDWFTLQFCFTQ</sequence>
<accession>A0A314XWD8</accession>
<comment type="caution">
    <text evidence="1">The sequence shown here is derived from an EMBL/GenBank/DDBJ whole genome shotgun (WGS) entry which is preliminary data.</text>
</comment>
<keyword evidence="2" id="KW-1185">Reference proteome</keyword>
<dbReference type="AlphaFoldDB" id="A0A314XWD8"/>
<evidence type="ECO:0000313" key="1">
    <source>
        <dbReference type="EMBL" id="PQP98741.1"/>
    </source>
</evidence>
<organism evidence="1 2">
    <name type="scientific">Prunus yedoensis var. nudiflora</name>
    <dbReference type="NCBI Taxonomy" id="2094558"/>
    <lineage>
        <taxon>Eukaryota</taxon>
        <taxon>Viridiplantae</taxon>
        <taxon>Streptophyta</taxon>
        <taxon>Embryophyta</taxon>
        <taxon>Tracheophyta</taxon>
        <taxon>Spermatophyta</taxon>
        <taxon>Magnoliopsida</taxon>
        <taxon>eudicotyledons</taxon>
        <taxon>Gunneridae</taxon>
        <taxon>Pentapetalae</taxon>
        <taxon>rosids</taxon>
        <taxon>fabids</taxon>
        <taxon>Rosales</taxon>
        <taxon>Rosaceae</taxon>
        <taxon>Amygdaloideae</taxon>
        <taxon>Amygdaleae</taxon>
        <taxon>Prunus</taxon>
    </lineage>
</organism>
<dbReference type="EMBL" id="PJQY01001873">
    <property type="protein sequence ID" value="PQP98741.1"/>
    <property type="molecule type" value="Genomic_DNA"/>
</dbReference>
<evidence type="ECO:0000313" key="2">
    <source>
        <dbReference type="Proteomes" id="UP000250321"/>
    </source>
</evidence>